<evidence type="ECO:0000313" key="5">
    <source>
        <dbReference type="Proteomes" id="UP000245655"/>
    </source>
</evidence>
<sequence>MNQIADILKLAREAQQQQVDAVLATVVRTEGSAYRRAGAMMLICEDGRSVGMISGGCLEPHIIKRAFWLTRQGANVQVYQTGDDIEYAENGNVPASVSDDDFDRGSDNKGTDHNYDEQDIDLDELNFGLGCNGRVHVLFERLVTAMSLLNVISQVRQSQQPVTVATLIRSTIHFNNQNNTNSQLQIGVRLNLDNYIKSGNLTAIDANHSDKVISNASSTVIHAIESLSEYKLLHKNAEYVIVKDDNDDLATEWLIQRLQPQIRLLICGAGNDVMPLVTMAKLQDWHVTVVDSRAQYATQQRFPQADRVMVLALDDSDTLLKLSKNAAVALMSHSLSQDRARLGVLLEHANHYKYLGQLGPRYRTERLIEEISTRFTNPASLNLGIKKLHYPIGYKLGGDGPEALALGIMAQVNAVVHNQNLSAENSDTHLSNTNFTTLFSTHIDSIETTATSARATINLS</sequence>
<feature type="region of interest" description="Disordered" evidence="1">
    <location>
        <begin position="89"/>
        <end position="115"/>
    </location>
</feature>
<organism evidence="4 5">
    <name type="scientific">Psychrobacter immobilis</name>
    <dbReference type="NCBI Taxonomy" id="498"/>
    <lineage>
        <taxon>Bacteria</taxon>
        <taxon>Pseudomonadati</taxon>
        <taxon>Pseudomonadota</taxon>
        <taxon>Gammaproteobacteria</taxon>
        <taxon>Moraxellales</taxon>
        <taxon>Moraxellaceae</taxon>
        <taxon>Psychrobacter</taxon>
    </lineage>
</organism>
<dbReference type="Gene3D" id="3.40.50.720">
    <property type="entry name" value="NAD(P)-binding Rossmann-like Domain"/>
    <property type="match status" value="1"/>
</dbReference>
<feature type="domain" description="XdhC Rossmann" evidence="3">
    <location>
        <begin position="264"/>
        <end position="412"/>
    </location>
</feature>
<accession>A0A2V1ZYK9</accession>
<evidence type="ECO:0000259" key="3">
    <source>
        <dbReference type="Pfam" id="PF13478"/>
    </source>
</evidence>
<dbReference type="PANTHER" id="PTHR30388:SF6">
    <property type="entry name" value="XANTHINE DEHYDROGENASE SUBUNIT A-RELATED"/>
    <property type="match status" value="1"/>
</dbReference>
<dbReference type="EMBL" id="QGGM01000001">
    <property type="protein sequence ID" value="PWK15374.1"/>
    <property type="molecule type" value="Genomic_DNA"/>
</dbReference>
<dbReference type="GeneID" id="60254095"/>
<evidence type="ECO:0000313" key="4">
    <source>
        <dbReference type="EMBL" id="PWK15374.1"/>
    </source>
</evidence>
<dbReference type="Pfam" id="PF13478">
    <property type="entry name" value="XdhC_C"/>
    <property type="match status" value="1"/>
</dbReference>
<feature type="domain" description="XdhC- CoxI" evidence="2">
    <location>
        <begin position="15"/>
        <end position="75"/>
    </location>
</feature>
<dbReference type="RefSeq" id="WP_109589507.1">
    <property type="nucleotide sequence ID" value="NZ_CAJGZY010000001.1"/>
</dbReference>
<dbReference type="Proteomes" id="UP000245655">
    <property type="component" value="Unassembled WGS sequence"/>
</dbReference>
<dbReference type="Pfam" id="PF02625">
    <property type="entry name" value="XdhC_CoxI"/>
    <property type="match status" value="1"/>
</dbReference>
<dbReference type="PANTHER" id="PTHR30388">
    <property type="entry name" value="ALDEHYDE OXIDOREDUCTASE MOLYBDENUM COFACTOR ASSEMBLY PROTEIN"/>
    <property type="match status" value="1"/>
</dbReference>
<protein>
    <submittedName>
        <fullName evidence="4">XdhC/CoxI family protein</fullName>
    </submittedName>
</protein>
<reference evidence="4 5" key="1">
    <citation type="submission" date="2018-05" db="EMBL/GenBank/DDBJ databases">
        <title>Genomic Encyclopedia of Type Strains, Phase IV (KMG-IV): sequencing the most valuable type-strain genomes for metagenomic binning, comparative biology and taxonomic classification.</title>
        <authorList>
            <person name="Goeker M."/>
        </authorList>
    </citation>
    <scope>NUCLEOTIDE SEQUENCE [LARGE SCALE GENOMIC DNA]</scope>
    <source>
        <strain evidence="4 5">DSM 7229</strain>
    </source>
</reference>
<dbReference type="InterPro" id="IPR027051">
    <property type="entry name" value="XdhC_Rossmann_dom"/>
</dbReference>
<evidence type="ECO:0000256" key="1">
    <source>
        <dbReference type="SAM" id="MobiDB-lite"/>
    </source>
</evidence>
<name>A0A2V1ZYK9_PSYIM</name>
<gene>
    <name evidence="4" type="ORF">C8D84_101325</name>
</gene>
<feature type="compositionally biased region" description="Basic and acidic residues" evidence="1">
    <location>
        <begin position="103"/>
        <end position="115"/>
    </location>
</feature>
<dbReference type="InterPro" id="IPR052698">
    <property type="entry name" value="MoCofactor_Util/Proc"/>
</dbReference>
<evidence type="ECO:0000259" key="2">
    <source>
        <dbReference type="Pfam" id="PF02625"/>
    </source>
</evidence>
<dbReference type="InterPro" id="IPR003777">
    <property type="entry name" value="XdhC_CoxI"/>
</dbReference>
<keyword evidence="5" id="KW-1185">Reference proteome</keyword>
<comment type="caution">
    <text evidence="4">The sequence shown here is derived from an EMBL/GenBank/DDBJ whole genome shotgun (WGS) entry which is preliminary data.</text>
</comment>
<dbReference type="AlphaFoldDB" id="A0A2V1ZYK9"/>
<proteinExistence type="predicted"/>